<dbReference type="PROSITE" id="PS51352">
    <property type="entry name" value="THIOREDOXIN_2"/>
    <property type="match status" value="1"/>
</dbReference>
<gene>
    <name evidence="3" type="ORF">ET989_11705</name>
</gene>
<dbReference type="EMBL" id="SDMQ01000012">
    <property type="protein sequence ID" value="TBT83346.1"/>
    <property type="molecule type" value="Genomic_DNA"/>
</dbReference>
<dbReference type="InterPro" id="IPR000866">
    <property type="entry name" value="AhpC/TSA"/>
</dbReference>
<dbReference type="PANTHER" id="PTHR42852:SF17">
    <property type="entry name" value="THIOREDOXIN-LIKE PROTEIN HI_1115"/>
    <property type="match status" value="1"/>
</dbReference>
<dbReference type="Gene3D" id="3.40.30.10">
    <property type="entry name" value="Glutaredoxin"/>
    <property type="match status" value="1"/>
</dbReference>
<accession>A0A4Q9KCM3</accession>
<dbReference type="RefSeq" id="WP_131169169.1">
    <property type="nucleotide sequence ID" value="NZ_CANLBI010000013.1"/>
</dbReference>
<dbReference type="InterPro" id="IPR013766">
    <property type="entry name" value="Thioredoxin_domain"/>
</dbReference>
<proteinExistence type="predicted"/>
<feature type="domain" description="Thioredoxin" evidence="2">
    <location>
        <begin position="65"/>
        <end position="201"/>
    </location>
</feature>
<dbReference type="Pfam" id="PF00578">
    <property type="entry name" value="AhpC-TSA"/>
    <property type="match status" value="1"/>
</dbReference>
<dbReference type="GO" id="GO:0016209">
    <property type="term" value="F:antioxidant activity"/>
    <property type="evidence" value="ECO:0007669"/>
    <property type="project" value="InterPro"/>
</dbReference>
<protein>
    <submittedName>
        <fullName evidence="3">TlpA family protein disulfide reductase</fullName>
    </submittedName>
</protein>
<keyword evidence="1" id="KW-0472">Membrane</keyword>
<evidence type="ECO:0000313" key="3">
    <source>
        <dbReference type="EMBL" id="TBT83346.1"/>
    </source>
</evidence>
<dbReference type="SUPFAM" id="SSF52833">
    <property type="entry name" value="Thioredoxin-like"/>
    <property type="match status" value="1"/>
</dbReference>
<reference evidence="3 4" key="1">
    <citation type="submission" date="2019-01" db="EMBL/GenBank/DDBJ databases">
        <title>Lactibacter flavus gen. nov., sp. nov., a novel bacterium of the family Propionibacteriaceae isolated from raw milk and dairy products.</title>
        <authorList>
            <person name="Huptas C."/>
            <person name="Wenning M."/>
            <person name="Breitenwieser F."/>
            <person name="Doll E."/>
            <person name="Von Neubeck M."/>
            <person name="Busse H.-J."/>
            <person name="Scherer S."/>
        </authorList>
    </citation>
    <scope>NUCLEOTIDE SEQUENCE [LARGE SCALE GENOMIC DNA]</scope>
    <source>
        <strain evidence="3 4">KCTC 33808</strain>
    </source>
</reference>
<keyword evidence="1" id="KW-1133">Transmembrane helix</keyword>
<dbReference type="InterPro" id="IPR050553">
    <property type="entry name" value="Thioredoxin_ResA/DsbE_sf"/>
</dbReference>
<evidence type="ECO:0000259" key="2">
    <source>
        <dbReference type="PROSITE" id="PS51352"/>
    </source>
</evidence>
<dbReference type="Proteomes" id="UP000292373">
    <property type="component" value="Unassembled WGS sequence"/>
</dbReference>
<organism evidence="3 4">
    <name type="scientific">Propioniciclava sinopodophylli</name>
    <dbReference type="NCBI Taxonomy" id="1837344"/>
    <lineage>
        <taxon>Bacteria</taxon>
        <taxon>Bacillati</taxon>
        <taxon>Actinomycetota</taxon>
        <taxon>Actinomycetes</taxon>
        <taxon>Propionibacteriales</taxon>
        <taxon>Propionibacteriaceae</taxon>
        <taxon>Propioniciclava</taxon>
    </lineage>
</organism>
<dbReference type="AlphaFoldDB" id="A0A4Q9KCM3"/>
<name>A0A4Q9KCM3_9ACTN</name>
<feature type="transmembrane region" description="Helical" evidence="1">
    <location>
        <begin position="21"/>
        <end position="41"/>
    </location>
</feature>
<dbReference type="OrthoDB" id="9790194at2"/>
<dbReference type="PANTHER" id="PTHR42852">
    <property type="entry name" value="THIOL:DISULFIDE INTERCHANGE PROTEIN DSBE"/>
    <property type="match status" value="1"/>
</dbReference>
<dbReference type="GO" id="GO:0016491">
    <property type="term" value="F:oxidoreductase activity"/>
    <property type="evidence" value="ECO:0007669"/>
    <property type="project" value="InterPro"/>
</dbReference>
<evidence type="ECO:0000313" key="4">
    <source>
        <dbReference type="Proteomes" id="UP000292373"/>
    </source>
</evidence>
<keyword evidence="4" id="KW-1185">Reference proteome</keyword>
<sequence length="201" mass="20733">MSAPSTERPSVVEERPAGSRLRTLLAIAAVTALVVGGGWWLSRPTTYGGSDAVTSVRIDGAASTPVVGAVATDFTATTTAGEAISLAQLRGRPVWLTFGATWCAPCRVEAPDIQAAHAAQTHGVQVVAVYLGEDAAAVDQFADALGLTYAHVPDPDRALASAWGVNGIPVHYFIDSAGTIRATRVGIVGPDQIQDTLATLD</sequence>
<dbReference type="CDD" id="cd02966">
    <property type="entry name" value="TlpA_like_family"/>
    <property type="match status" value="1"/>
</dbReference>
<evidence type="ECO:0000256" key="1">
    <source>
        <dbReference type="SAM" id="Phobius"/>
    </source>
</evidence>
<comment type="caution">
    <text evidence="3">The sequence shown here is derived from an EMBL/GenBank/DDBJ whole genome shotgun (WGS) entry which is preliminary data.</text>
</comment>
<keyword evidence="1" id="KW-0812">Transmembrane</keyword>
<dbReference type="InterPro" id="IPR036249">
    <property type="entry name" value="Thioredoxin-like_sf"/>
</dbReference>